<comment type="caution">
    <text evidence="3">The sequence shown here is derived from an EMBL/GenBank/DDBJ whole genome shotgun (WGS) entry which is preliminary data.</text>
</comment>
<reference evidence="3" key="1">
    <citation type="journal article" date="2023" name="Mol. Phylogenet. Evol.">
        <title>Genome-scale phylogeny and comparative genomics of the fungal order Sordariales.</title>
        <authorList>
            <person name="Hensen N."/>
            <person name="Bonometti L."/>
            <person name="Westerberg I."/>
            <person name="Brannstrom I.O."/>
            <person name="Guillou S."/>
            <person name="Cros-Aarteil S."/>
            <person name="Calhoun S."/>
            <person name="Haridas S."/>
            <person name="Kuo A."/>
            <person name="Mondo S."/>
            <person name="Pangilinan J."/>
            <person name="Riley R."/>
            <person name="LaButti K."/>
            <person name="Andreopoulos B."/>
            <person name="Lipzen A."/>
            <person name="Chen C."/>
            <person name="Yan M."/>
            <person name="Daum C."/>
            <person name="Ng V."/>
            <person name="Clum A."/>
            <person name="Steindorff A."/>
            <person name="Ohm R.A."/>
            <person name="Martin F."/>
            <person name="Silar P."/>
            <person name="Natvig D.O."/>
            <person name="Lalanne C."/>
            <person name="Gautier V."/>
            <person name="Ament-Velasquez S.L."/>
            <person name="Kruys A."/>
            <person name="Hutchinson M.I."/>
            <person name="Powell A.J."/>
            <person name="Barry K."/>
            <person name="Miller A.N."/>
            <person name="Grigoriev I.V."/>
            <person name="Debuchy R."/>
            <person name="Gladieux P."/>
            <person name="Hiltunen Thoren M."/>
            <person name="Johannesson H."/>
        </authorList>
    </citation>
    <scope>NUCLEOTIDE SEQUENCE</scope>
    <source>
        <strain evidence="3">CBS 757.83</strain>
    </source>
</reference>
<evidence type="ECO:0000313" key="4">
    <source>
        <dbReference type="Proteomes" id="UP001305647"/>
    </source>
</evidence>
<feature type="compositionally biased region" description="Basic and acidic residues" evidence="1">
    <location>
        <begin position="64"/>
        <end position="78"/>
    </location>
</feature>
<accession>A0AAN6PTM4</accession>
<evidence type="ECO:0000256" key="2">
    <source>
        <dbReference type="SAM" id="SignalP"/>
    </source>
</evidence>
<keyword evidence="4" id="KW-1185">Reference proteome</keyword>
<dbReference type="Proteomes" id="UP001305647">
    <property type="component" value="Unassembled WGS sequence"/>
</dbReference>
<dbReference type="AlphaFoldDB" id="A0AAN6PTM4"/>
<sequence>MLLLVAMQLSCGSARLLSSWLTGWADAFQVVWWREDQSIMAKVVGPFILRVSTEAALSGPADHPVLDPENPEHGEHGEQGGGGQDIVCPICPIWQQQISDWKV</sequence>
<name>A0AAN6PTM4_9PEZI</name>
<evidence type="ECO:0000313" key="3">
    <source>
        <dbReference type="EMBL" id="KAK4097568.1"/>
    </source>
</evidence>
<keyword evidence="2" id="KW-0732">Signal</keyword>
<evidence type="ECO:0008006" key="5">
    <source>
        <dbReference type="Google" id="ProtNLM"/>
    </source>
</evidence>
<protein>
    <recommendedName>
        <fullName evidence="5">Secreted protein</fullName>
    </recommendedName>
</protein>
<gene>
    <name evidence="3" type="ORF">N658DRAFT_489095</name>
</gene>
<proteinExistence type="predicted"/>
<feature type="region of interest" description="Disordered" evidence="1">
    <location>
        <begin position="59"/>
        <end position="84"/>
    </location>
</feature>
<organism evidence="3 4">
    <name type="scientific">Parathielavia hyrcaniae</name>
    <dbReference type="NCBI Taxonomy" id="113614"/>
    <lineage>
        <taxon>Eukaryota</taxon>
        <taxon>Fungi</taxon>
        <taxon>Dikarya</taxon>
        <taxon>Ascomycota</taxon>
        <taxon>Pezizomycotina</taxon>
        <taxon>Sordariomycetes</taxon>
        <taxon>Sordariomycetidae</taxon>
        <taxon>Sordariales</taxon>
        <taxon>Chaetomiaceae</taxon>
        <taxon>Parathielavia</taxon>
    </lineage>
</organism>
<dbReference type="EMBL" id="MU863672">
    <property type="protein sequence ID" value="KAK4097568.1"/>
    <property type="molecule type" value="Genomic_DNA"/>
</dbReference>
<feature type="signal peptide" evidence="2">
    <location>
        <begin position="1"/>
        <end position="27"/>
    </location>
</feature>
<evidence type="ECO:0000256" key="1">
    <source>
        <dbReference type="SAM" id="MobiDB-lite"/>
    </source>
</evidence>
<feature type="chain" id="PRO_5043038212" description="Secreted protein" evidence="2">
    <location>
        <begin position="28"/>
        <end position="103"/>
    </location>
</feature>
<reference evidence="3" key="2">
    <citation type="submission" date="2023-05" db="EMBL/GenBank/DDBJ databases">
        <authorList>
            <consortium name="Lawrence Berkeley National Laboratory"/>
            <person name="Steindorff A."/>
            <person name="Hensen N."/>
            <person name="Bonometti L."/>
            <person name="Westerberg I."/>
            <person name="Brannstrom I.O."/>
            <person name="Guillou S."/>
            <person name="Cros-Aarteil S."/>
            <person name="Calhoun S."/>
            <person name="Haridas S."/>
            <person name="Kuo A."/>
            <person name="Mondo S."/>
            <person name="Pangilinan J."/>
            <person name="Riley R."/>
            <person name="Labutti K."/>
            <person name="Andreopoulos B."/>
            <person name="Lipzen A."/>
            <person name="Chen C."/>
            <person name="Yanf M."/>
            <person name="Daum C."/>
            <person name="Ng V."/>
            <person name="Clum A."/>
            <person name="Ohm R."/>
            <person name="Martin F."/>
            <person name="Silar P."/>
            <person name="Natvig D."/>
            <person name="Lalanne C."/>
            <person name="Gautier V."/>
            <person name="Ament-Velasquez S.L."/>
            <person name="Kruys A."/>
            <person name="Hutchinson M.I."/>
            <person name="Powell A.J."/>
            <person name="Barry K."/>
            <person name="Miller A.N."/>
            <person name="Grigoriev I.V."/>
            <person name="Debuchy R."/>
            <person name="Gladieux P."/>
            <person name="Thoren M.H."/>
            <person name="Johannesson H."/>
        </authorList>
    </citation>
    <scope>NUCLEOTIDE SEQUENCE</scope>
    <source>
        <strain evidence="3">CBS 757.83</strain>
    </source>
</reference>